<feature type="region of interest" description="Disordered" evidence="1">
    <location>
        <begin position="80"/>
        <end position="118"/>
    </location>
</feature>
<evidence type="ECO:0000256" key="1">
    <source>
        <dbReference type="SAM" id="MobiDB-lite"/>
    </source>
</evidence>
<reference evidence="3" key="2">
    <citation type="journal article" date="2018" name="Plant J.">
        <title>The Sorghum bicolor reference genome: improved assembly, gene annotations, a transcriptome atlas, and signatures of genome organization.</title>
        <authorList>
            <person name="McCormick R.F."/>
            <person name="Truong S.K."/>
            <person name="Sreedasyam A."/>
            <person name="Jenkins J."/>
            <person name="Shu S."/>
            <person name="Sims D."/>
            <person name="Kennedy M."/>
            <person name="Amirebrahimi M."/>
            <person name="Weers B.D."/>
            <person name="McKinley B."/>
            <person name="Mattison A."/>
            <person name="Morishige D.T."/>
            <person name="Grimwood J."/>
            <person name="Schmutz J."/>
            <person name="Mullet J.E."/>
        </authorList>
    </citation>
    <scope>NUCLEOTIDE SEQUENCE [LARGE SCALE GENOMIC DNA]</scope>
    <source>
        <strain evidence="3">cv. BTx623</strain>
    </source>
</reference>
<evidence type="ECO:0000313" key="3">
    <source>
        <dbReference type="Proteomes" id="UP000000768"/>
    </source>
</evidence>
<name>A0A1Z5R1K6_SORBI</name>
<dbReference type="InParanoid" id="A0A1Z5R1K6"/>
<evidence type="ECO:0000313" key="2">
    <source>
        <dbReference type="EMBL" id="OQU77662.1"/>
    </source>
</evidence>
<keyword evidence="3" id="KW-1185">Reference proteome</keyword>
<sequence>MHLSPRSHNHVDFSPTPRVFCSQTKAHRHTLPAFASNLRRCGHDATPLGAPLLRPATSPRRSGAFSTFLRWRIPTFPAMRRPLHLPGSQSSTSARRLRPHGRGGFASPTRGGCRSRQRYGSPCPFPEPAARGFPSWSGGRATHPAPCICPHGGARSSCGSGPAPVVSSAVTVSREKRYLRFGQSCSFECITNHILVSSPYRQAVTVHFFSM</sequence>
<dbReference type="AlphaFoldDB" id="A0A1Z5R1K6"/>
<accession>A0A1Z5R1K6</accession>
<reference evidence="2 3" key="1">
    <citation type="journal article" date="2009" name="Nature">
        <title>The Sorghum bicolor genome and the diversification of grasses.</title>
        <authorList>
            <person name="Paterson A.H."/>
            <person name="Bowers J.E."/>
            <person name="Bruggmann R."/>
            <person name="Dubchak I."/>
            <person name="Grimwood J."/>
            <person name="Gundlach H."/>
            <person name="Haberer G."/>
            <person name="Hellsten U."/>
            <person name="Mitros T."/>
            <person name="Poliakov A."/>
            <person name="Schmutz J."/>
            <person name="Spannagl M."/>
            <person name="Tang H."/>
            <person name="Wang X."/>
            <person name="Wicker T."/>
            <person name="Bharti A.K."/>
            <person name="Chapman J."/>
            <person name="Feltus F.A."/>
            <person name="Gowik U."/>
            <person name="Grigoriev I.V."/>
            <person name="Lyons E."/>
            <person name="Maher C.A."/>
            <person name="Martis M."/>
            <person name="Narechania A."/>
            <person name="Otillar R.P."/>
            <person name="Penning B.W."/>
            <person name="Salamov A.A."/>
            <person name="Wang Y."/>
            <person name="Zhang L."/>
            <person name="Carpita N.C."/>
            <person name="Freeling M."/>
            <person name="Gingle A.R."/>
            <person name="Hash C.T."/>
            <person name="Keller B."/>
            <person name="Klein P."/>
            <person name="Kresovich S."/>
            <person name="McCann M.C."/>
            <person name="Ming R."/>
            <person name="Peterson D.G."/>
            <person name="Mehboob-ur-Rahman"/>
            <person name="Ware D."/>
            <person name="Westhoff P."/>
            <person name="Mayer K.F."/>
            <person name="Messing J."/>
            <person name="Rokhsar D.S."/>
        </authorList>
    </citation>
    <scope>NUCLEOTIDE SEQUENCE [LARGE SCALE GENOMIC DNA]</scope>
    <source>
        <strain evidence="3">cv. BTx623</strain>
    </source>
</reference>
<organism evidence="2 3">
    <name type="scientific">Sorghum bicolor</name>
    <name type="common">Sorghum</name>
    <name type="synonym">Sorghum vulgare</name>
    <dbReference type="NCBI Taxonomy" id="4558"/>
    <lineage>
        <taxon>Eukaryota</taxon>
        <taxon>Viridiplantae</taxon>
        <taxon>Streptophyta</taxon>
        <taxon>Embryophyta</taxon>
        <taxon>Tracheophyta</taxon>
        <taxon>Spermatophyta</taxon>
        <taxon>Magnoliopsida</taxon>
        <taxon>Liliopsida</taxon>
        <taxon>Poales</taxon>
        <taxon>Poaceae</taxon>
        <taxon>PACMAD clade</taxon>
        <taxon>Panicoideae</taxon>
        <taxon>Andropogonodae</taxon>
        <taxon>Andropogoneae</taxon>
        <taxon>Sorghinae</taxon>
        <taxon>Sorghum</taxon>
    </lineage>
</organism>
<proteinExistence type="predicted"/>
<gene>
    <name evidence="2" type="ORF">SORBI_3009G085300</name>
</gene>
<protein>
    <submittedName>
        <fullName evidence="2">Uncharacterized protein</fullName>
    </submittedName>
</protein>
<dbReference type="Proteomes" id="UP000000768">
    <property type="component" value="Chromosome 9"/>
</dbReference>
<dbReference type="Gramene" id="OQU77662">
    <property type="protein sequence ID" value="OQU77662"/>
    <property type="gene ID" value="SORBI_3009G085300"/>
</dbReference>
<dbReference type="EMBL" id="CM000768">
    <property type="protein sequence ID" value="OQU77662.1"/>
    <property type="molecule type" value="Genomic_DNA"/>
</dbReference>